<dbReference type="Proteomes" id="UP000829398">
    <property type="component" value="Chromosome 5"/>
</dbReference>
<evidence type="ECO:0000313" key="1">
    <source>
        <dbReference type="EMBL" id="KAH9756461.1"/>
    </source>
</evidence>
<proteinExistence type="predicted"/>
<reference evidence="2" key="1">
    <citation type="journal article" date="2023" name="Hortic. Res.">
        <title>A chromosome-level phased genome enabling allele-level studies in sweet orange: a case study on citrus Huanglongbing tolerance.</title>
        <authorList>
            <person name="Wu B."/>
            <person name="Yu Q."/>
            <person name="Deng Z."/>
            <person name="Duan Y."/>
            <person name="Luo F."/>
            <person name="Gmitter F. Jr."/>
        </authorList>
    </citation>
    <scope>NUCLEOTIDE SEQUENCE [LARGE SCALE GENOMIC DNA]</scope>
    <source>
        <strain evidence="2">cv. Valencia</strain>
    </source>
</reference>
<keyword evidence="2" id="KW-1185">Reference proteome</keyword>
<sequence length="209" mass="24505">MIANNNICIVHYLNQLNNKVIHGGSVIGHIIINRDREMACRNLFNDYFSENPHFNDSMFRRRFKMLSGLQKITVVFRMLASGMPTDATDEYIKIREPTTIESLKRFCRIAPPTHYVIKGNEYNMSYYLADEIICHETRSMSEKCRTCIWSPSITFCNSPIPTVDMRVDENTRFQEFLARHKHIKDKEAHIALRNALIDHLWDEFSNSNN</sequence>
<accession>A0ACB8KQ65</accession>
<comment type="caution">
    <text evidence="1">The sequence shown here is derived from an EMBL/GenBank/DDBJ whole genome shotgun (WGS) entry which is preliminary data.</text>
</comment>
<protein>
    <submittedName>
        <fullName evidence="1">Nuclease</fullName>
    </submittedName>
</protein>
<evidence type="ECO:0000313" key="2">
    <source>
        <dbReference type="Proteomes" id="UP000829398"/>
    </source>
</evidence>
<name>A0ACB8KQ65_CITSI</name>
<organism evidence="1 2">
    <name type="scientific">Citrus sinensis</name>
    <name type="common">Sweet orange</name>
    <name type="synonym">Citrus aurantium var. sinensis</name>
    <dbReference type="NCBI Taxonomy" id="2711"/>
    <lineage>
        <taxon>Eukaryota</taxon>
        <taxon>Viridiplantae</taxon>
        <taxon>Streptophyta</taxon>
        <taxon>Embryophyta</taxon>
        <taxon>Tracheophyta</taxon>
        <taxon>Spermatophyta</taxon>
        <taxon>Magnoliopsida</taxon>
        <taxon>eudicotyledons</taxon>
        <taxon>Gunneridae</taxon>
        <taxon>Pentapetalae</taxon>
        <taxon>rosids</taxon>
        <taxon>malvids</taxon>
        <taxon>Sapindales</taxon>
        <taxon>Rutaceae</taxon>
        <taxon>Aurantioideae</taxon>
        <taxon>Citrus</taxon>
    </lineage>
</organism>
<gene>
    <name evidence="1" type="ORF">KPL71_016080</name>
</gene>
<dbReference type="EMBL" id="CM039174">
    <property type="protein sequence ID" value="KAH9756461.1"/>
    <property type="molecule type" value="Genomic_DNA"/>
</dbReference>